<evidence type="ECO:0000256" key="1">
    <source>
        <dbReference type="SAM" id="MobiDB-lite"/>
    </source>
</evidence>
<evidence type="ECO:0000313" key="4">
    <source>
        <dbReference type="Proteomes" id="UP001172155"/>
    </source>
</evidence>
<accession>A0AA40EVA6</accession>
<sequence>MKLSIAAIFGALAVTVCARPAFTNLNFTLVEGQPFTLEWIGNVGPVTISLVAGADSKSLQPIQTLTTSATGTSFTYTPSGLPSGNYAFRIHDASSVSDPNFSQLIVYVGTGSSSSSSARTTGTTSSGSATTSTVTSAATTETETTKTTSSTRTTATTTPRPTVAPNNNNNAGQRFSSPLALVIITVAALVFFN</sequence>
<evidence type="ECO:0008006" key="5">
    <source>
        <dbReference type="Google" id="ProtNLM"/>
    </source>
</evidence>
<protein>
    <recommendedName>
        <fullName evidence="5">Extracellular matrix protein</fullName>
    </recommendedName>
</protein>
<dbReference type="PANTHER" id="PTHR40633:SF1">
    <property type="entry name" value="GPI ANCHORED SERINE-THREONINE RICH PROTEIN (AFU_ORTHOLOGUE AFUA_1G03630)"/>
    <property type="match status" value="1"/>
</dbReference>
<comment type="caution">
    <text evidence="3">The sequence shown here is derived from an EMBL/GenBank/DDBJ whole genome shotgun (WGS) entry which is preliminary data.</text>
</comment>
<organism evidence="3 4">
    <name type="scientific">Schizothecium vesticola</name>
    <dbReference type="NCBI Taxonomy" id="314040"/>
    <lineage>
        <taxon>Eukaryota</taxon>
        <taxon>Fungi</taxon>
        <taxon>Dikarya</taxon>
        <taxon>Ascomycota</taxon>
        <taxon>Pezizomycotina</taxon>
        <taxon>Sordariomycetes</taxon>
        <taxon>Sordariomycetidae</taxon>
        <taxon>Sordariales</taxon>
        <taxon>Schizotheciaceae</taxon>
        <taxon>Schizothecium</taxon>
    </lineage>
</organism>
<feature type="chain" id="PRO_5041336705" description="Extracellular matrix protein" evidence="2">
    <location>
        <begin position="19"/>
        <end position="193"/>
    </location>
</feature>
<name>A0AA40EVA6_9PEZI</name>
<proteinExistence type="predicted"/>
<dbReference type="InterPro" id="IPR052982">
    <property type="entry name" value="SRP1/TIP1-like"/>
</dbReference>
<feature type="signal peptide" evidence="2">
    <location>
        <begin position="1"/>
        <end position="18"/>
    </location>
</feature>
<evidence type="ECO:0000256" key="2">
    <source>
        <dbReference type="SAM" id="SignalP"/>
    </source>
</evidence>
<evidence type="ECO:0000313" key="3">
    <source>
        <dbReference type="EMBL" id="KAK0746135.1"/>
    </source>
</evidence>
<keyword evidence="4" id="KW-1185">Reference proteome</keyword>
<dbReference type="EMBL" id="JAUKUD010000004">
    <property type="protein sequence ID" value="KAK0746135.1"/>
    <property type="molecule type" value="Genomic_DNA"/>
</dbReference>
<reference evidence="3" key="1">
    <citation type="submission" date="2023-06" db="EMBL/GenBank/DDBJ databases">
        <title>Genome-scale phylogeny and comparative genomics of the fungal order Sordariales.</title>
        <authorList>
            <consortium name="Lawrence Berkeley National Laboratory"/>
            <person name="Hensen N."/>
            <person name="Bonometti L."/>
            <person name="Westerberg I."/>
            <person name="Brannstrom I.O."/>
            <person name="Guillou S."/>
            <person name="Cros-Aarteil S."/>
            <person name="Calhoun S."/>
            <person name="Haridas S."/>
            <person name="Kuo A."/>
            <person name="Mondo S."/>
            <person name="Pangilinan J."/>
            <person name="Riley R."/>
            <person name="LaButti K."/>
            <person name="Andreopoulos B."/>
            <person name="Lipzen A."/>
            <person name="Chen C."/>
            <person name="Yanf M."/>
            <person name="Daum C."/>
            <person name="Ng V."/>
            <person name="Clum A."/>
            <person name="Steindorff A."/>
            <person name="Ohm R."/>
            <person name="Martin F."/>
            <person name="Silar P."/>
            <person name="Natvig D."/>
            <person name="Lalanne C."/>
            <person name="Gautier V."/>
            <person name="Ament-velasquez S.L."/>
            <person name="Kruys A."/>
            <person name="Hutchinson M.I."/>
            <person name="Powell A.J."/>
            <person name="Barry K."/>
            <person name="Miller A.N."/>
            <person name="Grigoriev I.V."/>
            <person name="Debuchy R."/>
            <person name="Gladieux P."/>
            <person name="Thoren M.H."/>
            <person name="Johannesson H."/>
        </authorList>
    </citation>
    <scope>NUCLEOTIDE SEQUENCE</scope>
    <source>
        <strain evidence="3">SMH3187-1</strain>
    </source>
</reference>
<feature type="compositionally biased region" description="Low complexity" evidence="1">
    <location>
        <begin position="111"/>
        <end position="158"/>
    </location>
</feature>
<gene>
    <name evidence="3" type="ORF">B0T18DRAFT_144350</name>
</gene>
<feature type="region of interest" description="Disordered" evidence="1">
    <location>
        <begin position="111"/>
        <end position="171"/>
    </location>
</feature>
<keyword evidence="2" id="KW-0732">Signal</keyword>
<dbReference type="Proteomes" id="UP001172155">
    <property type="component" value="Unassembled WGS sequence"/>
</dbReference>
<dbReference type="PANTHER" id="PTHR40633">
    <property type="entry name" value="MATRIX PROTEIN, PUTATIVE (AFU_ORTHOLOGUE AFUA_8G05410)-RELATED"/>
    <property type="match status" value="1"/>
</dbReference>
<dbReference type="AlphaFoldDB" id="A0AA40EVA6"/>